<reference evidence="1" key="1">
    <citation type="submission" date="2021-08" db="EMBL/GenBank/DDBJ databases">
        <title>The first chromosome-level gecko genome reveals the dynamic sex chromosomes of Neotropical dwarf geckos (Sphaerodactylidae: Sphaerodactylus).</title>
        <authorList>
            <person name="Pinto B.J."/>
            <person name="Keating S.E."/>
            <person name="Gamble T."/>
        </authorList>
    </citation>
    <scope>NUCLEOTIDE SEQUENCE</scope>
    <source>
        <strain evidence="1">TG3544</strain>
    </source>
</reference>
<gene>
    <name evidence="1" type="primary">MOXD1_2</name>
    <name evidence="1" type="ORF">K3G42_027085</name>
</gene>
<keyword evidence="2" id="KW-1185">Reference proteome</keyword>
<dbReference type="Proteomes" id="UP000827872">
    <property type="component" value="Linkage Group LG01"/>
</dbReference>
<dbReference type="EMBL" id="CM037614">
    <property type="protein sequence ID" value="KAH8017202.1"/>
    <property type="molecule type" value="Genomic_DNA"/>
</dbReference>
<accession>A0ACB8GCL9</accession>
<evidence type="ECO:0000313" key="2">
    <source>
        <dbReference type="Proteomes" id="UP000827872"/>
    </source>
</evidence>
<comment type="caution">
    <text evidence="1">The sequence shown here is derived from an EMBL/GenBank/DDBJ whole genome shotgun (WGS) entry which is preliminary data.</text>
</comment>
<sequence>MAWETESAICYNKEFKGEEDYFTDADRTLKKDSQQDYHLEYAMENSTHTILVFSRQLHTCDINDQSITESTVRVIWAYHDNDFRDTGQNYHGSNRGTKSLRLLNPEKTAVISPSLPYFDLTNQDVPIPDKDTTYWCQMFKIPTVHGKHHVIKMR</sequence>
<protein>
    <submittedName>
        <fullName evidence="1">DBH-like monooxygenase protein 1</fullName>
    </submittedName>
</protein>
<proteinExistence type="predicted"/>
<evidence type="ECO:0000313" key="1">
    <source>
        <dbReference type="EMBL" id="KAH8017202.1"/>
    </source>
</evidence>
<organism evidence="1 2">
    <name type="scientific">Sphaerodactylus townsendi</name>
    <dbReference type="NCBI Taxonomy" id="933632"/>
    <lineage>
        <taxon>Eukaryota</taxon>
        <taxon>Metazoa</taxon>
        <taxon>Chordata</taxon>
        <taxon>Craniata</taxon>
        <taxon>Vertebrata</taxon>
        <taxon>Euteleostomi</taxon>
        <taxon>Lepidosauria</taxon>
        <taxon>Squamata</taxon>
        <taxon>Bifurcata</taxon>
        <taxon>Gekkota</taxon>
        <taxon>Sphaerodactylidae</taxon>
        <taxon>Sphaerodactylus</taxon>
    </lineage>
</organism>
<name>A0ACB8GCL9_9SAUR</name>